<evidence type="ECO:0000256" key="8">
    <source>
        <dbReference type="ARBA" id="ARBA00023303"/>
    </source>
</evidence>
<dbReference type="InterPro" id="IPR000990">
    <property type="entry name" value="Innexin"/>
</dbReference>
<protein>
    <recommendedName>
        <fullName evidence="9">Innexin</fullName>
    </recommendedName>
</protein>
<dbReference type="PROSITE" id="PS51013">
    <property type="entry name" value="PANNEXIN"/>
    <property type="match status" value="1"/>
</dbReference>
<evidence type="ECO:0000313" key="12">
    <source>
        <dbReference type="Proteomes" id="UP000663842"/>
    </source>
</evidence>
<evidence type="ECO:0000256" key="7">
    <source>
        <dbReference type="ARBA" id="ARBA00023136"/>
    </source>
</evidence>
<comment type="subcellular location">
    <subcellularLocation>
        <location evidence="1 9">Cell membrane</location>
        <topology evidence="1 9">Multi-pass membrane protein</topology>
    </subcellularLocation>
</comment>
<feature type="transmembrane region" description="Helical" evidence="9">
    <location>
        <begin position="299"/>
        <end position="322"/>
    </location>
</feature>
<keyword evidence="2 9" id="KW-0813">Transport</keyword>
<evidence type="ECO:0000256" key="3">
    <source>
        <dbReference type="ARBA" id="ARBA00022475"/>
    </source>
</evidence>
<dbReference type="Proteomes" id="UP000663842">
    <property type="component" value="Unassembled WGS sequence"/>
</dbReference>
<gene>
    <name evidence="9" type="primary">inx</name>
    <name evidence="11" type="ORF">UXM345_LOCUS12848</name>
</gene>
<reference evidence="11" key="1">
    <citation type="submission" date="2021-02" db="EMBL/GenBank/DDBJ databases">
        <authorList>
            <person name="Nowell W R."/>
        </authorList>
    </citation>
    <scope>NUCLEOTIDE SEQUENCE</scope>
</reference>
<evidence type="ECO:0000256" key="5">
    <source>
        <dbReference type="ARBA" id="ARBA00022989"/>
    </source>
</evidence>
<comment type="similarity">
    <text evidence="9">Belongs to the pannexin family.</text>
</comment>
<dbReference type="Pfam" id="PF00876">
    <property type="entry name" value="Innexin"/>
    <property type="match status" value="1"/>
</dbReference>
<dbReference type="PANTHER" id="PTHR11893:SF36">
    <property type="entry name" value="INNEXIN-5"/>
    <property type="match status" value="1"/>
</dbReference>
<comment type="function">
    <text evidence="9">Structural component of the gap junctions.</text>
</comment>
<organism evidence="11 12">
    <name type="scientific">Rotaria magnacalcarata</name>
    <dbReference type="NCBI Taxonomy" id="392030"/>
    <lineage>
        <taxon>Eukaryota</taxon>
        <taxon>Metazoa</taxon>
        <taxon>Spiralia</taxon>
        <taxon>Gnathifera</taxon>
        <taxon>Rotifera</taxon>
        <taxon>Eurotatoria</taxon>
        <taxon>Bdelloidea</taxon>
        <taxon>Philodinida</taxon>
        <taxon>Philodinidae</taxon>
        <taxon>Rotaria</taxon>
    </lineage>
</organism>
<evidence type="ECO:0000256" key="6">
    <source>
        <dbReference type="ARBA" id="ARBA00023065"/>
    </source>
</evidence>
<proteinExistence type="inferred from homology"/>
<comment type="caution">
    <text evidence="9">Lacks conserved residue(s) required for the propagation of feature annotation.</text>
</comment>
<dbReference type="GO" id="GO:0034220">
    <property type="term" value="P:monoatomic ion transmembrane transport"/>
    <property type="evidence" value="ECO:0007669"/>
    <property type="project" value="UniProtKB-KW"/>
</dbReference>
<evidence type="ECO:0000256" key="1">
    <source>
        <dbReference type="ARBA" id="ARBA00004651"/>
    </source>
</evidence>
<keyword evidence="7 9" id="KW-0472">Membrane</keyword>
<feature type="transmembrane region" description="Helical" evidence="9">
    <location>
        <begin position="32"/>
        <end position="49"/>
    </location>
</feature>
<evidence type="ECO:0000256" key="10">
    <source>
        <dbReference type="SAM" id="MobiDB-lite"/>
    </source>
</evidence>
<dbReference type="GO" id="GO:0005886">
    <property type="term" value="C:plasma membrane"/>
    <property type="evidence" value="ECO:0007669"/>
    <property type="project" value="UniProtKB-SubCell"/>
</dbReference>
<dbReference type="AlphaFoldDB" id="A0A819KAQ3"/>
<dbReference type="GO" id="GO:0005921">
    <property type="term" value="C:gap junction"/>
    <property type="evidence" value="ECO:0007669"/>
    <property type="project" value="UniProtKB-UniRule"/>
</dbReference>
<evidence type="ECO:0000313" key="11">
    <source>
        <dbReference type="EMBL" id="CAF3942565.1"/>
    </source>
</evidence>
<feature type="transmembrane region" description="Helical" evidence="9">
    <location>
        <begin position="102"/>
        <end position="124"/>
    </location>
</feature>
<dbReference type="EMBL" id="CAJOBF010001362">
    <property type="protein sequence ID" value="CAF3942565.1"/>
    <property type="molecule type" value="Genomic_DNA"/>
</dbReference>
<keyword evidence="5 9" id="KW-1133">Transmembrane helix</keyword>
<evidence type="ECO:0000256" key="2">
    <source>
        <dbReference type="ARBA" id="ARBA00022448"/>
    </source>
</evidence>
<evidence type="ECO:0000256" key="4">
    <source>
        <dbReference type="ARBA" id="ARBA00022692"/>
    </source>
</evidence>
<feature type="transmembrane region" description="Helical" evidence="9">
    <location>
        <begin position="210"/>
        <end position="234"/>
    </location>
</feature>
<dbReference type="PANTHER" id="PTHR11893">
    <property type="entry name" value="INNEXIN"/>
    <property type="match status" value="1"/>
</dbReference>
<accession>A0A819KAQ3</accession>
<name>A0A819KAQ3_9BILA</name>
<dbReference type="PRINTS" id="PR01262">
    <property type="entry name" value="INNEXIN"/>
</dbReference>
<feature type="transmembrane region" description="Helical" evidence="9">
    <location>
        <begin position="187"/>
        <end position="204"/>
    </location>
</feature>
<keyword evidence="4 9" id="KW-0812">Transmembrane</keyword>
<keyword evidence="6 9" id="KW-0406">Ion transport</keyword>
<feature type="region of interest" description="Disordered" evidence="10">
    <location>
        <begin position="405"/>
        <end position="435"/>
    </location>
</feature>
<comment type="caution">
    <text evidence="11">The sequence shown here is derived from an EMBL/GenBank/DDBJ whole genome shotgun (WGS) entry which is preliminary data.</text>
</comment>
<sequence>MDVIGTITRLPTLFFGASPCDDSFADRLSYKYTVLMLVLFAIVVTSKQFGTKHIQCWVPAHFTKNYEEYVNDICWVSNTYYIPLEQKVPTLEHERRQNELRYYQWIPFILILQAFGFYFPHIVWRSLSRRSGIDVRDIVDAAIHYKSVDVATQDDKNKNELMEYIVEAIDKYVDDPRRQIEERRQSISLTYVLLTICICLGKYLGNYLIIVYFTTKALFITNAVCQIFLLNLFLGQEFHLFGIQVLKRILQGRGWDTQSRYFPKVTLCDFQIREALHLKGSHRYTVQCVLPLNLFSQQIFTFIWFWYMMVFIVSIFDVIAWVTRFLPSKQYNYIKRRLQLMKRDTEFNNYPPEFIKRYYMQFIFGYLEPDGLFMLRLLSSNTSDFVCTEVINQLWQRFYKKDTKRTKRNRKPESNSQQIAQERKHQIANTTETRDSIRCRSLKATSIPIQTNNGHDVLLRSRKSSFQPLVEDNIKSDMSSSEYIRKKNRLKKQWSYIDAALKIVQLTQQTEKRKYLREAIIKSDYQTFDKLLSDDPILVDCPAPVGYNHSNMYQIIVERSTDTFIDNVFKKYFTMIDNSTEGGKILVPIACERGDCKILQLILKHFPCAPLDGISNSNQSHNYLLHDEPRHLIQRELEAYENEIPLACIIRNDRSDLLSILFQFKSFSFDCLTQQQKQQIFYLCLLAEHRQVTIDKYNIKWYKNQSLRPCGSVECLRLLIEYAGFNPFHIFHDEKSFISPFTLIIEPIYLYLIQLHDKLLIDLQIKFHTRLLRALYDLINKQMQLFSYLISHCCLEPSESDIIRLNECNHYIDEIFHQSNEYLLVKRTMSTINNILSKIDRKNNDKCLSLKQICRFAIRDYVQNKQCVLVQVERAFVNLSSSHKKYLKCFS</sequence>
<keyword evidence="8 9" id="KW-0407">Ion channel</keyword>
<evidence type="ECO:0000256" key="9">
    <source>
        <dbReference type="RuleBase" id="RU010713"/>
    </source>
</evidence>
<keyword evidence="3" id="KW-1003">Cell membrane</keyword>